<keyword evidence="1" id="KW-0175">Coiled coil</keyword>
<dbReference type="InterPro" id="IPR029281">
    <property type="entry name" value="FAM194_C"/>
</dbReference>
<proteinExistence type="predicted"/>
<evidence type="ECO:0000313" key="4">
    <source>
        <dbReference type="Proteomes" id="UP001165740"/>
    </source>
</evidence>
<protein>
    <submittedName>
        <fullName evidence="5">Uncharacterized protein LOC106072114 isoform X1</fullName>
    </submittedName>
</protein>
<feature type="compositionally biased region" description="Basic and acidic residues" evidence="2">
    <location>
        <begin position="203"/>
        <end position="217"/>
    </location>
</feature>
<dbReference type="Proteomes" id="UP001165740">
    <property type="component" value="Chromosome 4"/>
</dbReference>
<feature type="region of interest" description="Disordered" evidence="2">
    <location>
        <begin position="203"/>
        <end position="294"/>
    </location>
</feature>
<dbReference type="GeneID" id="106072114"/>
<evidence type="ECO:0000259" key="3">
    <source>
        <dbReference type="Pfam" id="PF14977"/>
    </source>
</evidence>
<accession>A0A9W3A4Z5</accession>
<dbReference type="OMA" id="ISFRCHN"/>
<dbReference type="PANTHER" id="PTHR23093">
    <property type="entry name" value="SIMILAR TO CHROMOSOME 3 OPEN READING FRAME 20"/>
    <property type="match status" value="1"/>
</dbReference>
<feature type="region of interest" description="Disordered" evidence="2">
    <location>
        <begin position="779"/>
        <end position="799"/>
    </location>
</feature>
<feature type="domain" description="FAM194 C-terminal" evidence="3">
    <location>
        <begin position="436"/>
        <end position="587"/>
    </location>
</feature>
<keyword evidence="4" id="KW-1185">Reference proteome</keyword>
<dbReference type="Pfam" id="PF14977">
    <property type="entry name" value="FAM194"/>
    <property type="match status" value="1"/>
</dbReference>
<dbReference type="PANTHER" id="PTHR23093:SF16">
    <property type="entry name" value="FAM194 C-TERMINAL DOMAIN-CONTAINING PROTEIN"/>
    <property type="match status" value="1"/>
</dbReference>
<sequence>MQWKSICFVVLSLDHNIEDVWRMFSLNVKLIRIELSEMDSDYFFYEQSRHKPFQKRFKKLPEDFPDSLKAVNPKVAAYYASKEKQEQDEELFGDGKKTLLPQINQAFNALRNHLDSSLCNDEDSQRYIFEEAKNNAGNILYQLSRIIYYYENIASLIPKSLECQMMVGYSELTADVQVIPREWQTQASKEAYLKKLSEISNGEDEKVSPSVMEEGRTTRSQSIASESGRGNKRLLTKPGAGLPEIYEDGETMSVTGHQNVKRNDSRMSGVSKRSSRPRLSDFRGPSSLASKSPTSKQGFYEFLSALTETASETRSSSLANPPNYVSVLQFQLSSKLCQDKGWIVHKGKEDQLAKEAILEYCVQRLHQELKAIKEQKAKEAYLGHNQDVVVRYYGDTHKETVLKYRKSPVKTSPPVLIKNGKPRIPRLFNENNEGRQIMLSTHPDGTTVVYYTSGRPAIVASAAGINRYGFYTIVYDDDADMKMLAAFTPSGCGVCYHMNGHIRFLSTIKGGHIANKDGRVIRHWKWPQAQVKLTSPVQFQMNQYIGLRCVAENYIVLVFACQKESTRLFVNMTYEARERKHTEHERLLTNITFTSKSAKTILSMTGSRSKSKSKKKKEKLSKQLAELVRSVDNEDKLLYDIEADKDLARLQRKARILVDDWLEHYRITIGLKSPSLEQVRETPRKSRVGAYSAKMTESREDRKNTFGFSLISARVPSAPTATVVRLLETPVDNETKAPVNPPTVRFEQNINSETKNNVDELKSFLPTFNDRVAKIWQSGQRSRSAGQSRSKSSAVSRQSTAVSLPEKEITVANVTLCPMALHTLMLSDLKPMCRCSRHAIPFISDVVYDRYIQEEAPENQLQIIAVVSSAFPESNPSETMLNEIYQHQNRNRTRPCLQCRADSFRILKYDINTAMEGSDHAQPLLLSRHNVVPGMFLIYCEGKLLFCDHIFNGYGNARKDFQKQVLQSRLDFTHGFSLPPDFRFSPSQGPQGPRAPWGGEIGGAGVDHYGSSGTLKSEIVSDNNVGLSQSQANNIRAVYKYIGEMLNLQQQPLQESSSQLLKLPPIHVYPPLQTNGHFEATNCESVEDKKLHPVAALPTNKLLLTRHSSTALKSVTL</sequence>
<feature type="coiled-coil region" evidence="1">
    <location>
        <begin position="610"/>
        <end position="637"/>
    </location>
</feature>
<reference evidence="5" key="1">
    <citation type="submission" date="2025-08" db="UniProtKB">
        <authorList>
            <consortium name="RefSeq"/>
        </authorList>
    </citation>
    <scope>IDENTIFICATION</scope>
</reference>
<dbReference type="RefSeq" id="XP_055882397.1">
    <property type="nucleotide sequence ID" value="XM_056026422.1"/>
</dbReference>
<name>A0A9W3A4Z5_BIOGL</name>
<dbReference type="AlphaFoldDB" id="A0A9W3A4Z5"/>
<evidence type="ECO:0000256" key="2">
    <source>
        <dbReference type="SAM" id="MobiDB-lite"/>
    </source>
</evidence>
<organism evidence="4 5">
    <name type="scientific">Biomphalaria glabrata</name>
    <name type="common">Bloodfluke planorb</name>
    <name type="synonym">Freshwater snail</name>
    <dbReference type="NCBI Taxonomy" id="6526"/>
    <lineage>
        <taxon>Eukaryota</taxon>
        <taxon>Metazoa</taxon>
        <taxon>Spiralia</taxon>
        <taxon>Lophotrochozoa</taxon>
        <taxon>Mollusca</taxon>
        <taxon>Gastropoda</taxon>
        <taxon>Heterobranchia</taxon>
        <taxon>Euthyneura</taxon>
        <taxon>Panpulmonata</taxon>
        <taxon>Hygrophila</taxon>
        <taxon>Lymnaeoidea</taxon>
        <taxon>Planorbidae</taxon>
        <taxon>Biomphalaria</taxon>
    </lineage>
</organism>
<evidence type="ECO:0000256" key="1">
    <source>
        <dbReference type="SAM" id="Coils"/>
    </source>
</evidence>
<evidence type="ECO:0000313" key="5">
    <source>
        <dbReference type="RefSeq" id="XP_055882397.1"/>
    </source>
</evidence>
<dbReference type="OrthoDB" id="6351677at2759"/>
<gene>
    <name evidence="5" type="primary">LOC106072114</name>
</gene>